<feature type="transmembrane region" description="Helical" evidence="1">
    <location>
        <begin position="12"/>
        <end position="31"/>
    </location>
</feature>
<evidence type="ECO:0000256" key="1">
    <source>
        <dbReference type="SAM" id="Phobius"/>
    </source>
</evidence>
<keyword evidence="3" id="KW-1185">Reference proteome</keyword>
<accession>A0A6I3XC48</accession>
<protein>
    <submittedName>
        <fullName evidence="2">Uncharacterized protein</fullName>
    </submittedName>
</protein>
<evidence type="ECO:0000313" key="3">
    <source>
        <dbReference type="Proteomes" id="UP000431684"/>
    </source>
</evidence>
<name>A0A6I3XC48_9BURK</name>
<sequence>MKHHARAARAHFAFAVLYAVPLAALLAVAPLTGRQPATLPAVFAAMLVIVHLFIGWGAWRARNWARLTTLALAFPALLAIPLGTLVAILLISYCWQAWDDRSSPSAPRGIRVAD</sequence>
<proteinExistence type="predicted"/>
<dbReference type="Proteomes" id="UP000431684">
    <property type="component" value="Unassembled WGS sequence"/>
</dbReference>
<keyword evidence="1" id="KW-0472">Membrane</keyword>
<organism evidence="2 3">
    <name type="scientific">Pseudoduganella dura</name>
    <dbReference type="NCBI Taxonomy" id="321982"/>
    <lineage>
        <taxon>Bacteria</taxon>
        <taxon>Pseudomonadati</taxon>
        <taxon>Pseudomonadota</taxon>
        <taxon>Betaproteobacteria</taxon>
        <taxon>Burkholderiales</taxon>
        <taxon>Oxalobacteraceae</taxon>
        <taxon>Telluria group</taxon>
        <taxon>Pseudoduganella</taxon>
    </lineage>
</organism>
<dbReference type="EMBL" id="WNWM01000002">
    <property type="protein sequence ID" value="MUI13957.1"/>
    <property type="molecule type" value="Genomic_DNA"/>
</dbReference>
<comment type="caution">
    <text evidence="2">The sequence shown here is derived from an EMBL/GenBank/DDBJ whole genome shotgun (WGS) entry which is preliminary data.</text>
</comment>
<dbReference type="RefSeq" id="WP_155709706.1">
    <property type="nucleotide sequence ID" value="NZ_BMWU01000020.1"/>
</dbReference>
<reference evidence="2 3" key="1">
    <citation type="submission" date="2019-11" db="EMBL/GenBank/DDBJ databases">
        <title>Draft Genome Sequences of Six Type Strains of the Genus Massilia.</title>
        <authorList>
            <person name="Miess H."/>
            <person name="Frediansyah A."/>
            <person name="Goeker M."/>
            <person name="Gross H."/>
        </authorList>
    </citation>
    <scope>NUCLEOTIDE SEQUENCE [LARGE SCALE GENOMIC DNA]</scope>
    <source>
        <strain evidence="2 3">DSM 17513</strain>
    </source>
</reference>
<keyword evidence="1" id="KW-0812">Transmembrane</keyword>
<dbReference type="OrthoDB" id="8759369at2"/>
<evidence type="ECO:0000313" key="2">
    <source>
        <dbReference type="EMBL" id="MUI13957.1"/>
    </source>
</evidence>
<dbReference type="AlphaFoldDB" id="A0A6I3XC48"/>
<feature type="transmembrane region" description="Helical" evidence="1">
    <location>
        <begin position="37"/>
        <end position="59"/>
    </location>
</feature>
<keyword evidence="1" id="KW-1133">Transmembrane helix</keyword>
<feature type="transmembrane region" description="Helical" evidence="1">
    <location>
        <begin position="71"/>
        <end position="98"/>
    </location>
</feature>
<gene>
    <name evidence="2" type="ORF">GJV26_16065</name>
</gene>